<dbReference type="InterPro" id="IPR009305">
    <property type="entry name" value="Mpo1-like"/>
</dbReference>
<gene>
    <name evidence="2" type="ORF">N5D63_08455</name>
</gene>
<dbReference type="RefSeq" id="WP_179625978.1">
    <property type="nucleotide sequence ID" value="NZ_JAOCEK010000004.1"/>
</dbReference>
<dbReference type="EMBL" id="JAOCEK010000004">
    <property type="protein sequence ID" value="MDH1334173.1"/>
    <property type="molecule type" value="Genomic_DNA"/>
</dbReference>
<feature type="transmembrane region" description="Helical" evidence="1">
    <location>
        <begin position="21"/>
        <end position="40"/>
    </location>
</feature>
<dbReference type="PANTHER" id="PTHR28026:SF9">
    <property type="entry name" value="2-HYDROXY-PALMITIC ACID DIOXYGENASE MPO1"/>
    <property type="match status" value="1"/>
</dbReference>
<feature type="transmembrane region" description="Helical" evidence="1">
    <location>
        <begin position="132"/>
        <end position="151"/>
    </location>
</feature>
<keyword evidence="1" id="KW-1133">Transmembrane helix</keyword>
<comment type="caution">
    <text evidence="2">The sequence shown here is derived from an EMBL/GenBank/DDBJ whole genome shotgun (WGS) entry which is preliminary data.</text>
</comment>
<reference evidence="2" key="1">
    <citation type="submission" date="2022-09" db="EMBL/GenBank/DDBJ databases">
        <title>Intensive care unit water sources are persistently colonized with multi-drug resistant bacteria and are the site of extensive horizontal gene transfer of antibiotic resistance genes.</title>
        <authorList>
            <person name="Diorio-Toth L."/>
        </authorList>
    </citation>
    <scope>NUCLEOTIDE SEQUENCE</scope>
    <source>
        <strain evidence="2">GD03832</strain>
    </source>
</reference>
<feature type="transmembrane region" description="Helical" evidence="1">
    <location>
        <begin position="74"/>
        <end position="93"/>
    </location>
</feature>
<proteinExistence type="predicted"/>
<protein>
    <submittedName>
        <fullName evidence="2">DUF962 domain-containing protein</fullName>
    </submittedName>
</protein>
<dbReference type="GO" id="GO:0016020">
    <property type="term" value="C:membrane"/>
    <property type="evidence" value="ECO:0007669"/>
    <property type="project" value="GOC"/>
</dbReference>
<feature type="transmembrane region" description="Helical" evidence="1">
    <location>
        <begin position="46"/>
        <end position="67"/>
    </location>
</feature>
<organism evidence="2 3">
    <name type="scientific">Comamonas thiooxydans</name>
    <dbReference type="NCBI Taxonomy" id="363952"/>
    <lineage>
        <taxon>Bacteria</taxon>
        <taxon>Pseudomonadati</taxon>
        <taxon>Pseudomonadota</taxon>
        <taxon>Betaproteobacteria</taxon>
        <taxon>Burkholderiales</taxon>
        <taxon>Comamonadaceae</taxon>
        <taxon>Comamonas</taxon>
    </lineage>
</organism>
<dbReference type="Pfam" id="PF06127">
    <property type="entry name" value="Mpo1-like"/>
    <property type="match status" value="1"/>
</dbReference>
<feature type="transmembrane region" description="Helical" evidence="1">
    <location>
        <begin position="99"/>
        <end position="120"/>
    </location>
</feature>
<sequence length="174" mass="19100">MKTLIDQLSNYADYHRDPRNVVTHYIGVPMIMQAVVILLARLQWGALGGMPISLALLAAVAAAVYYWRLDGRYGLFMSVLLAAMLALAAPVAVQPMGSWLAWGLGLFVLGWVIQFIGHYWEGRKPAFLDDVMGLLIGPLFVAAELGFALGLRKEVQAAVEQRSGPVRRRHPVSA</sequence>
<evidence type="ECO:0000313" key="2">
    <source>
        <dbReference type="EMBL" id="MDH1334173.1"/>
    </source>
</evidence>
<dbReference type="PANTHER" id="PTHR28026">
    <property type="entry name" value="DUF962 DOMAIN PROTEIN (AFU_ORTHOLOGUE AFUA_8G05310)"/>
    <property type="match status" value="1"/>
</dbReference>
<keyword evidence="1" id="KW-0812">Transmembrane</keyword>
<evidence type="ECO:0000256" key="1">
    <source>
        <dbReference type="SAM" id="Phobius"/>
    </source>
</evidence>
<name>A0AA42TUC5_9BURK</name>
<dbReference type="AlphaFoldDB" id="A0AA42TUC5"/>
<dbReference type="GO" id="GO:0046521">
    <property type="term" value="P:sphingoid catabolic process"/>
    <property type="evidence" value="ECO:0007669"/>
    <property type="project" value="TreeGrafter"/>
</dbReference>
<evidence type="ECO:0000313" key="3">
    <source>
        <dbReference type="Proteomes" id="UP001161065"/>
    </source>
</evidence>
<keyword evidence="1" id="KW-0472">Membrane</keyword>
<accession>A0AA42TUC5</accession>
<dbReference type="Proteomes" id="UP001161065">
    <property type="component" value="Unassembled WGS sequence"/>
</dbReference>